<gene>
    <name evidence="2" type="ORF">R6G74_06600</name>
    <name evidence="3" type="ORF">R6P33_06865</name>
</gene>
<evidence type="ECO:0000313" key="5">
    <source>
        <dbReference type="Proteomes" id="UP001288320"/>
    </source>
</evidence>
<keyword evidence="1" id="KW-0472">Membrane</keyword>
<organism evidence="2 5">
    <name type="scientific">Actinotignum timonense</name>
    <dbReference type="NCBI Taxonomy" id="1870995"/>
    <lineage>
        <taxon>Bacteria</taxon>
        <taxon>Bacillati</taxon>
        <taxon>Actinomycetota</taxon>
        <taxon>Actinomycetes</taxon>
        <taxon>Actinomycetales</taxon>
        <taxon>Actinomycetaceae</taxon>
        <taxon>Actinotignum</taxon>
    </lineage>
</organism>
<dbReference type="Proteomes" id="UP001288320">
    <property type="component" value="Unassembled WGS sequence"/>
</dbReference>
<sequence length="143" mass="15165">MHTLVKSPALRARAAPRERGNILILGLGTWALSAVLCLGFVYLATVLTARHTLQGQADSAALAISQEITRECYFSSATLSDCHPSPATVRQLAAATCPAERVLPDTGADSAGVVVALEKTVRLPVLDLPVPIRAQARARLDLR</sequence>
<protein>
    <recommendedName>
        <fullName evidence="6">Flp pilus-assembly TadG-like N-terminal domain-containing protein</fullName>
    </recommendedName>
</protein>
<feature type="transmembrane region" description="Helical" evidence="1">
    <location>
        <begin position="21"/>
        <end position="44"/>
    </location>
</feature>
<evidence type="ECO:0008006" key="6">
    <source>
        <dbReference type="Google" id="ProtNLM"/>
    </source>
</evidence>
<proteinExistence type="predicted"/>
<dbReference type="RefSeq" id="WP_087070629.1">
    <property type="nucleotide sequence ID" value="NZ_CAUPFC010000009.1"/>
</dbReference>
<dbReference type="EMBL" id="JAWNFY010000018">
    <property type="protein sequence ID" value="MDY5146733.1"/>
    <property type="molecule type" value="Genomic_DNA"/>
</dbReference>
<dbReference type="AlphaFoldDB" id="A0AAW9HND6"/>
<evidence type="ECO:0000313" key="3">
    <source>
        <dbReference type="EMBL" id="MDY5146733.1"/>
    </source>
</evidence>
<accession>A0AAW9HND6</accession>
<evidence type="ECO:0000256" key="1">
    <source>
        <dbReference type="SAM" id="Phobius"/>
    </source>
</evidence>
<name>A0AAW9HND6_9ACTO</name>
<evidence type="ECO:0000313" key="2">
    <source>
        <dbReference type="EMBL" id="MDY5140977.1"/>
    </source>
</evidence>
<keyword evidence="4" id="KW-1185">Reference proteome</keyword>
<reference evidence="2 4" key="1">
    <citation type="submission" date="2023-10" db="EMBL/GenBank/DDBJ databases">
        <title>Whole Genome based description of the genera Actinobaculum and Actinotignum reveals a complex phylogenetic relationship within the species included in the genus Actinotignum.</title>
        <authorList>
            <person name="Jensen C.S."/>
            <person name="Dargis R."/>
            <person name="Kemp M."/>
            <person name="Christensen J.J."/>
        </authorList>
    </citation>
    <scope>NUCLEOTIDE SEQUENCE</scope>
    <source>
        <strain evidence="3 4">SLA_B089</strain>
        <strain evidence="2">SLA_B245</strain>
    </source>
</reference>
<comment type="caution">
    <text evidence="2">The sequence shown here is derived from an EMBL/GenBank/DDBJ whole genome shotgun (WGS) entry which is preliminary data.</text>
</comment>
<dbReference type="GeneID" id="92814413"/>
<evidence type="ECO:0000313" key="4">
    <source>
        <dbReference type="Proteomes" id="UP001284901"/>
    </source>
</evidence>
<dbReference type="EMBL" id="JAWNFV010000013">
    <property type="protein sequence ID" value="MDY5140977.1"/>
    <property type="molecule type" value="Genomic_DNA"/>
</dbReference>
<keyword evidence="1" id="KW-1133">Transmembrane helix</keyword>
<dbReference type="Proteomes" id="UP001284901">
    <property type="component" value="Unassembled WGS sequence"/>
</dbReference>
<keyword evidence="1" id="KW-0812">Transmembrane</keyword>